<dbReference type="PANTHER" id="PTHR39453">
    <property type="entry name" value="PHOSPHATE PROPANOYLTRANSFERASE"/>
    <property type="match status" value="1"/>
</dbReference>
<evidence type="ECO:0000256" key="8">
    <source>
        <dbReference type="ARBA" id="ARBA00023315"/>
    </source>
</evidence>
<dbReference type="GO" id="GO:0016747">
    <property type="term" value="F:acyltransferase activity, transferring groups other than amino-acyl groups"/>
    <property type="evidence" value="ECO:0007669"/>
    <property type="project" value="InterPro"/>
</dbReference>
<evidence type="ECO:0000256" key="7">
    <source>
        <dbReference type="ARBA" id="ARBA00022833"/>
    </source>
</evidence>
<keyword evidence="5" id="KW-0808">Transferase</keyword>
<keyword evidence="6" id="KW-0479">Metal-binding</keyword>
<evidence type="ECO:0000256" key="3">
    <source>
        <dbReference type="ARBA" id="ARBA00012206"/>
    </source>
</evidence>
<comment type="caution">
    <text evidence="12">The sequence shown here is derived from an EMBL/GenBank/DDBJ whole genome shotgun (WGS) entry which is preliminary data.</text>
</comment>
<evidence type="ECO:0000256" key="10">
    <source>
        <dbReference type="ARBA" id="ARBA00030939"/>
    </source>
</evidence>
<dbReference type="InterPro" id="IPR008300">
    <property type="entry name" value="PTAC"/>
</dbReference>
<dbReference type="Pfam" id="PF06130">
    <property type="entry name" value="PTAC"/>
    <property type="match status" value="1"/>
</dbReference>
<dbReference type="PANTHER" id="PTHR39453:SF1">
    <property type="entry name" value="PHOSPHATE PROPANOYLTRANSFERASE"/>
    <property type="match status" value="1"/>
</dbReference>
<comment type="cofactor">
    <cofactor evidence="1">
        <name>Zn(2+)</name>
        <dbReference type="ChEBI" id="CHEBI:29105"/>
    </cofactor>
</comment>
<keyword evidence="8" id="KW-0012">Acyltransferase</keyword>
<evidence type="ECO:0000313" key="13">
    <source>
        <dbReference type="Proteomes" id="UP000178747"/>
    </source>
</evidence>
<accession>A0A1G1Y5B1</accession>
<name>A0A1G1Y5B1_9BACT</name>
<evidence type="ECO:0000256" key="11">
    <source>
        <dbReference type="ARBA" id="ARBA00033077"/>
    </source>
</evidence>
<keyword evidence="7" id="KW-0862">Zinc</keyword>
<organism evidence="12 13">
    <name type="scientific">Candidatus Buchananbacteria bacterium RIFCSPHIGHO2_02_FULL_38_8</name>
    <dbReference type="NCBI Taxonomy" id="1797538"/>
    <lineage>
        <taxon>Bacteria</taxon>
        <taxon>Candidatus Buchananiibacteriota</taxon>
    </lineage>
</organism>
<dbReference type="EMBL" id="MHIH01000034">
    <property type="protein sequence ID" value="OGY47498.1"/>
    <property type="molecule type" value="Genomic_DNA"/>
</dbReference>
<sequence length="193" mass="21741">MEKFKVIIEVSAHHCHISRQDLDIIYGKNYKLTPIKPLSQTDQFTCKEKVTVRVGNREIEDLRILGPERENTQVEISRTESYYLKVEPPVVECTYPGKIGGCLMAEIIGPKGRVKRCAVIIAHRHLHIDPVIAKKFSLKDNQLISLKTPGKQGVTFHNILVRVDPTFKPRIHLNTDEANAAGLKGGEKGEIII</sequence>
<gene>
    <name evidence="12" type="ORF">A3J62_00700</name>
</gene>
<reference evidence="12 13" key="1">
    <citation type="journal article" date="2016" name="Nat. Commun.">
        <title>Thousands of microbial genomes shed light on interconnected biogeochemical processes in an aquifer system.</title>
        <authorList>
            <person name="Anantharaman K."/>
            <person name="Brown C.T."/>
            <person name="Hug L.A."/>
            <person name="Sharon I."/>
            <person name="Castelle C.J."/>
            <person name="Probst A.J."/>
            <person name="Thomas B.C."/>
            <person name="Singh A."/>
            <person name="Wilkins M.J."/>
            <person name="Karaoz U."/>
            <person name="Brodie E.L."/>
            <person name="Williams K.H."/>
            <person name="Hubbard S.S."/>
            <person name="Banfield J.F."/>
        </authorList>
    </citation>
    <scope>NUCLEOTIDE SEQUENCE [LARGE SCALE GENOMIC DNA]</scope>
</reference>
<protein>
    <recommendedName>
        <fullName evidence="4">Phosphate propanoyltransferase</fullName>
        <ecNumber evidence="3">2.3.1.222</ecNumber>
    </recommendedName>
    <alternativeName>
        <fullName evidence="10">Phosphate acyltransferase PduL</fullName>
    </alternativeName>
    <alternativeName>
        <fullName evidence="9">Phosphotransacylase PduL</fullName>
    </alternativeName>
    <alternativeName>
        <fullName evidence="11">Propanediol utilization protein PduL</fullName>
    </alternativeName>
</protein>
<evidence type="ECO:0000256" key="5">
    <source>
        <dbReference type="ARBA" id="ARBA00022679"/>
    </source>
</evidence>
<evidence type="ECO:0000256" key="2">
    <source>
        <dbReference type="ARBA" id="ARBA00007342"/>
    </source>
</evidence>
<evidence type="ECO:0000256" key="1">
    <source>
        <dbReference type="ARBA" id="ARBA00001947"/>
    </source>
</evidence>
<dbReference type="EC" id="2.3.1.222" evidence="3"/>
<evidence type="ECO:0000256" key="9">
    <source>
        <dbReference type="ARBA" id="ARBA00030044"/>
    </source>
</evidence>
<dbReference type="AlphaFoldDB" id="A0A1G1Y5B1"/>
<dbReference type="GO" id="GO:0046872">
    <property type="term" value="F:metal ion binding"/>
    <property type="evidence" value="ECO:0007669"/>
    <property type="project" value="UniProtKB-KW"/>
</dbReference>
<evidence type="ECO:0000256" key="6">
    <source>
        <dbReference type="ARBA" id="ARBA00022723"/>
    </source>
</evidence>
<proteinExistence type="inferred from homology"/>
<evidence type="ECO:0000313" key="12">
    <source>
        <dbReference type="EMBL" id="OGY47498.1"/>
    </source>
</evidence>
<dbReference type="Proteomes" id="UP000178747">
    <property type="component" value="Unassembled WGS sequence"/>
</dbReference>
<comment type="similarity">
    <text evidence="2">Belongs to the PduL family.</text>
</comment>
<evidence type="ECO:0000256" key="4">
    <source>
        <dbReference type="ARBA" id="ARBA00020837"/>
    </source>
</evidence>